<keyword evidence="2" id="KW-1185">Reference proteome</keyword>
<sequence length="56" mass="6503">PPVEEAGDGFQDRAVRIQLLYLRDDAVIPFRRQRVLWYVGVVLQCRFQCFASGPFC</sequence>
<gene>
    <name evidence="1" type="ORF">LITE_LOCUS45550</name>
</gene>
<name>A0AAV0R1Y6_9ROSI</name>
<comment type="caution">
    <text evidence="1">The sequence shown here is derived from an EMBL/GenBank/DDBJ whole genome shotgun (WGS) entry which is preliminary data.</text>
</comment>
<protein>
    <submittedName>
        <fullName evidence="1">Uncharacterized protein</fullName>
    </submittedName>
</protein>
<dbReference type="AlphaFoldDB" id="A0AAV0R1Y6"/>
<proteinExistence type="predicted"/>
<dbReference type="Proteomes" id="UP001154282">
    <property type="component" value="Unassembled WGS sequence"/>
</dbReference>
<organism evidence="1 2">
    <name type="scientific">Linum tenue</name>
    <dbReference type="NCBI Taxonomy" id="586396"/>
    <lineage>
        <taxon>Eukaryota</taxon>
        <taxon>Viridiplantae</taxon>
        <taxon>Streptophyta</taxon>
        <taxon>Embryophyta</taxon>
        <taxon>Tracheophyta</taxon>
        <taxon>Spermatophyta</taxon>
        <taxon>Magnoliopsida</taxon>
        <taxon>eudicotyledons</taxon>
        <taxon>Gunneridae</taxon>
        <taxon>Pentapetalae</taxon>
        <taxon>rosids</taxon>
        <taxon>fabids</taxon>
        <taxon>Malpighiales</taxon>
        <taxon>Linaceae</taxon>
        <taxon>Linum</taxon>
    </lineage>
</organism>
<feature type="non-terminal residue" evidence="1">
    <location>
        <position position="1"/>
    </location>
</feature>
<reference evidence="1" key="1">
    <citation type="submission" date="2022-08" db="EMBL/GenBank/DDBJ databases">
        <authorList>
            <person name="Gutierrez-Valencia J."/>
        </authorList>
    </citation>
    <scope>NUCLEOTIDE SEQUENCE</scope>
</reference>
<evidence type="ECO:0000313" key="1">
    <source>
        <dbReference type="EMBL" id="CAI0550467.1"/>
    </source>
</evidence>
<evidence type="ECO:0000313" key="2">
    <source>
        <dbReference type="Proteomes" id="UP001154282"/>
    </source>
</evidence>
<accession>A0AAV0R1Y6</accession>
<dbReference type="EMBL" id="CAMGYJ010000010">
    <property type="protein sequence ID" value="CAI0550467.1"/>
    <property type="molecule type" value="Genomic_DNA"/>
</dbReference>